<dbReference type="Gene3D" id="2.60.120.10">
    <property type="entry name" value="Jelly Rolls"/>
    <property type="match status" value="1"/>
</dbReference>
<dbReference type="Proteomes" id="UP001302716">
    <property type="component" value="Chromosome"/>
</dbReference>
<proteinExistence type="predicted"/>
<dbReference type="EMBL" id="CP103836">
    <property type="protein sequence ID" value="WOB51269.1"/>
    <property type="molecule type" value="Genomic_DNA"/>
</dbReference>
<protein>
    <recommendedName>
        <fullName evidence="3">Pirin C-terminal domain-containing protein</fullName>
    </recommendedName>
</protein>
<dbReference type="InterPro" id="IPR014710">
    <property type="entry name" value="RmlC-like_jellyroll"/>
</dbReference>
<dbReference type="RefSeq" id="WP_316697412.1">
    <property type="nucleotide sequence ID" value="NZ_CP103836.1"/>
</dbReference>
<dbReference type="InterPro" id="IPR011051">
    <property type="entry name" value="RmlC_Cupin_sf"/>
</dbReference>
<gene>
    <name evidence="1" type="ORF">NYR97_07820</name>
</gene>
<evidence type="ECO:0008006" key="3">
    <source>
        <dbReference type="Google" id="ProtNLM"/>
    </source>
</evidence>
<sequence>MPITGPAVVILGHYEGKTSPVRSPSGITYLMVTLSAGQAWTYTPPAGQDVAWLAVSHGAVACDQQVRRGQMAIFDGIGAIELIASPDGARFVIASAVPHPHALVMGNYSVHTNRAALDAGERRIAELQARLPVHRAAGPVPVFQG</sequence>
<reference evidence="1 2" key="1">
    <citation type="submission" date="2022-08" db="EMBL/GenBank/DDBJ databases">
        <title>Whole genome sequencing-based tracing of a 2022 introduction and outbreak of Xanthomonas hortorum pv. pelargonii.</title>
        <authorList>
            <person name="Iruegas-Bocardo F."/>
            <person name="Weisberg A.K."/>
            <person name="Riutta E.R."/>
            <person name="Kilday K."/>
            <person name="Bonkowski J.C."/>
            <person name="Creswell T."/>
            <person name="Daughtrey M.L."/>
            <person name="Rane K."/>
            <person name="Grunwald N.J."/>
            <person name="Chang J.H."/>
            <person name="Putnam M.L."/>
        </authorList>
    </citation>
    <scope>NUCLEOTIDE SEQUENCE [LARGE SCALE GENOMIC DNA]</scope>
    <source>
        <strain evidence="1 2">22-323</strain>
    </source>
</reference>
<dbReference type="SUPFAM" id="SSF51182">
    <property type="entry name" value="RmlC-like cupins"/>
    <property type="match status" value="1"/>
</dbReference>
<organism evidence="1 2">
    <name type="scientific">Xanthomonas hydrangeae</name>
    <dbReference type="NCBI Taxonomy" id="2775159"/>
    <lineage>
        <taxon>Bacteria</taxon>
        <taxon>Pseudomonadati</taxon>
        <taxon>Pseudomonadota</taxon>
        <taxon>Gammaproteobacteria</taxon>
        <taxon>Lysobacterales</taxon>
        <taxon>Lysobacteraceae</taxon>
        <taxon>Xanthomonas</taxon>
    </lineage>
</organism>
<keyword evidence="2" id="KW-1185">Reference proteome</keyword>
<name>A0AAU0BDW0_9XANT</name>
<evidence type="ECO:0000313" key="1">
    <source>
        <dbReference type="EMBL" id="WOB51269.1"/>
    </source>
</evidence>
<accession>A0AAU0BDW0</accession>
<evidence type="ECO:0000313" key="2">
    <source>
        <dbReference type="Proteomes" id="UP001302716"/>
    </source>
</evidence>
<dbReference type="AlphaFoldDB" id="A0AAU0BDW0"/>